<dbReference type="InterPro" id="IPR012677">
    <property type="entry name" value="Nucleotide-bd_a/b_plait_sf"/>
</dbReference>
<evidence type="ECO:0000259" key="4">
    <source>
        <dbReference type="PROSITE" id="PS50102"/>
    </source>
</evidence>
<dbReference type="PANTHER" id="PTHR11176:SF61">
    <property type="entry name" value="SRA STEM-LOOP INTERACTING RNA BINDING PROTEIN"/>
    <property type="match status" value="1"/>
</dbReference>
<dbReference type="PROSITE" id="PS50102">
    <property type="entry name" value="RRM"/>
    <property type="match status" value="1"/>
</dbReference>
<dbReference type="InterPro" id="IPR035979">
    <property type="entry name" value="RBD_domain_sf"/>
</dbReference>
<evidence type="ECO:0000313" key="6">
    <source>
        <dbReference type="Proteomes" id="UP000823872"/>
    </source>
</evidence>
<evidence type="ECO:0000256" key="1">
    <source>
        <dbReference type="ARBA" id="ARBA00022884"/>
    </source>
</evidence>
<dbReference type="Proteomes" id="UP000823872">
    <property type="component" value="Chromosome B3"/>
</dbReference>
<proteinExistence type="predicted"/>
<evidence type="ECO:0000313" key="5">
    <source>
        <dbReference type="Ensembl" id="ENSFCTP00005027190.1"/>
    </source>
</evidence>
<reference evidence="5 6" key="1">
    <citation type="submission" date="2021-02" db="EMBL/GenBank/DDBJ databases">
        <title>Safari Cat Assemblies.</title>
        <authorList>
            <person name="Bredemeyer K.R."/>
            <person name="Murphy W.J."/>
        </authorList>
    </citation>
    <scope>NUCLEOTIDE SEQUENCE [LARGE SCALE GENOMIC DNA]</scope>
</reference>
<dbReference type="Ensembl" id="ENSFCTT00005038804.1">
    <property type="protein sequence ID" value="ENSFCTP00005027190.1"/>
    <property type="gene ID" value="ENSFCTG00005013659.1"/>
</dbReference>
<dbReference type="Gene3D" id="3.30.70.330">
    <property type="match status" value="1"/>
</dbReference>
<evidence type="ECO:0000256" key="3">
    <source>
        <dbReference type="SAM" id="MobiDB-lite"/>
    </source>
</evidence>
<organism evidence="5 6">
    <name type="scientific">Felis catus</name>
    <name type="common">Cat</name>
    <name type="synonym">Felis silvestris catus</name>
    <dbReference type="NCBI Taxonomy" id="9685"/>
    <lineage>
        <taxon>Eukaryota</taxon>
        <taxon>Metazoa</taxon>
        <taxon>Chordata</taxon>
        <taxon>Craniata</taxon>
        <taxon>Vertebrata</taxon>
        <taxon>Euteleostomi</taxon>
        <taxon>Mammalia</taxon>
        <taxon>Eutheria</taxon>
        <taxon>Laurasiatheria</taxon>
        <taxon>Carnivora</taxon>
        <taxon>Feliformia</taxon>
        <taxon>Felidae</taxon>
        <taxon>Felinae</taxon>
        <taxon>Felis</taxon>
    </lineage>
</organism>
<dbReference type="PANTHER" id="PTHR11176">
    <property type="entry name" value="BOULE-RELATED"/>
    <property type="match status" value="1"/>
</dbReference>
<keyword evidence="1 2" id="KW-0694">RNA-binding</keyword>
<dbReference type="GeneTree" id="ENSGT00390000008624"/>
<reference evidence="5" key="2">
    <citation type="submission" date="2025-08" db="UniProtKB">
        <authorList>
            <consortium name="Ensembl"/>
        </authorList>
    </citation>
    <scope>IDENTIFICATION</scope>
    <source>
        <strain evidence="5">breed Abyssinian</strain>
    </source>
</reference>
<protein>
    <submittedName>
        <fullName evidence="5">SRA stem-loop interacting RNA binding protein</fullName>
    </submittedName>
</protein>
<accession>A0ABI7XXB9</accession>
<dbReference type="InterPro" id="IPR000504">
    <property type="entry name" value="RRM_dom"/>
</dbReference>
<dbReference type="SUPFAM" id="SSF54928">
    <property type="entry name" value="RNA-binding domain, RBD"/>
    <property type="match status" value="1"/>
</dbReference>
<keyword evidence="6" id="KW-1185">Reference proteome</keyword>
<gene>
    <name evidence="5" type="primary">SLIRP</name>
</gene>
<feature type="region of interest" description="Disordered" evidence="3">
    <location>
        <begin position="32"/>
        <end position="53"/>
    </location>
</feature>
<reference evidence="5" key="3">
    <citation type="submission" date="2025-09" db="UniProtKB">
        <authorList>
            <consortium name="Ensembl"/>
        </authorList>
    </citation>
    <scope>IDENTIFICATION</scope>
    <source>
        <strain evidence="5">breed Abyssinian</strain>
    </source>
</reference>
<name>A0ABI7XXB9_FELCA</name>
<feature type="domain" description="RRM" evidence="4">
    <location>
        <begin position="78"/>
        <end position="153"/>
    </location>
</feature>
<dbReference type="Pfam" id="PF00076">
    <property type="entry name" value="RRM_1"/>
    <property type="match status" value="1"/>
</dbReference>
<dbReference type="SMART" id="SM00360">
    <property type="entry name" value="RRM"/>
    <property type="match status" value="1"/>
</dbReference>
<evidence type="ECO:0000256" key="2">
    <source>
        <dbReference type="PROSITE-ProRule" id="PRU00176"/>
    </source>
</evidence>
<sequence length="168" mass="19320">IFFFNVYLFLGQRETEHEWGRDRERGRHRIGNRLQALSHQPRARRGAGTHGPRDCDLAEVGRLTDCGTQAPQAQGFHQHLAVAGVQTIMGELREHFAQFGHIRKCIIPFDKETGFHRGMGWIQFSSEEELQNALQQENHIIDGVKLHIQAQRPKILQGDQTSDEEKDF</sequence>